<name>A0ABZ0GL85_9GAMM</name>
<dbReference type="RefSeq" id="WP_348394947.1">
    <property type="nucleotide sequence ID" value="NZ_CP136600.1"/>
</dbReference>
<dbReference type="Proteomes" id="UP001301442">
    <property type="component" value="Chromosome"/>
</dbReference>
<evidence type="ECO:0000313" key="1">
    <source>
        <dbReference type="EMBL" id="WOH36133.1"/>
    </source>
</evidence>
<reference evidence="1 2" key="1">
    <citation type="submission" date="2023-09" db="EMBL/GenBank/DDBJ databases">
        <authorList>
            <person name="Qi X."/>
        </authorList>
    </citation>
    <scope>NUCLEOTIDE SEQUENCE [LARGE SCALE GENOMIC DNA]</scope>
    <source>
        <strain evidence="1 2">S1-1</strain>
    </source>
</reference>
<keyword evidence="2" id="KW-1185">Reference proteome</keyword>
<dbReference type="InterPro" id="IPR022080">
    <property type="entry name" value="DUF3630"/>
</dbReference>
<gene>
    <name evidence="1" type="ORF">RI844_12215</name>
</gene>
<dbReference type="EMBL" id="CP136600">
    <property type="protein sequence ID" value="WOH36133.1"/>
    <property type="molecule type" value="Genomic_DNA"/>
</dbReference>
<protein>
    <submittedName>
        <fullName evidence="1">DUF3630 family protein</fullName>
    </submittedName>
</protein>
<dbReference type="Pfam" id="PF12305">
    <property type="entry name" value="DUF3630"/>
    <property type="match status" value="1"/>
</dbReference>
<proteinExistence type="predicted"/>
<accession>A0ABZ0GL85</accession>
<organism evidence="1 2">
    <name type="scientific">Thalassotalea fonticola</name>
    <dbReference type="NCBI Taxonomy" id="3065649"/>
    <lineage>
        <taxon>Bacteria</taxon>
        <taxon>Pseudomonadati</taxon>
        <taxon>Pseudomonadota</taxon>
        <taxon>Gammaproteobacteria</taxon>
        <taxon>Alteromonadales</taxon>
        <taxon>Colwelliaceae</taxon>
        <taxon>Thalassotalea</taxon>
    </lineage>
</organism>
<evidence type="ECO:0000313" key="2">
    <source>
        <dbReference type="Proteomes" id="UP001301442"/>
    </source>
</evidence>
<sequence length="98" mass="11735">MQQIQTAKLDNNNLLLISFTRGWDQDDINLLSQCIFKHLPEHQIKEHIQGADREYFRFTFNDEYLVLQFESYSESCWIEPEDQLNSQQLQKINSLLNN</sequence>